<dbReference type="GO" id="GO:0006950">
    <property type="term" value="P:response to stress"/>
    <property type="evidence" value="ECO:0007669"/>
    <property type="project" value="UniProtKB-ARBA"/>
</dbReference>
<dbReference type="EMBL" id="SPSB01000004">
    <property type="protein sequence ID" value="TFV93487.1"/>
    <property type="molecule type" value="Genomic_DNA"/>
</dbReference>
<dbReference type="AlphaFoldDB" id="A0A4Y9QMS3"/>
<dbReference type="Proteomes" id="UP000297647">
    <property type="component" value="Unassembled WGS sequence"/>
</dbReference>
<gene>
    <name evidence="2" type="ORF">E4S40_14660</name>
</gene>
<protein>
    <submittedName>
        <fullName evidence="2">Transcription elongation protein SprT</fullName>
    </submittedName>
</protein>
<sequence>MDSAQKLHQILQQYLPPKSIDYCLELWKKNPFNFSVTRSRKSKFGDFRWKKDHPLQTITINGDLNPYQFLITFIHEVAHLHAFVSHGLKISPHGNEWKRTFQELMHPLLRKEVFPMDILIPLSRHMRNPKATSVGDLFLTKELSKYNTHLPEKTGVFLADIQPERVFELNGRKFRKKETRRTRVLCEEISTGKRYLISQMAQVKLEI</sequence>
<dbReference type="Pfam" id="PF10263">
    <property type="entry name" value="SprT-like"/>
    <property type="match status" value="1"/>
</dbReference>
<accession>A0A4Y9QMS3</accession>
<evidence type="ECO:0000313" key="2">
    <source>
        <dbReference type="EMBL" id="TFV93487.1"/>
    </source>
</evidence>
<evidence type="ECO:0000313" key="3">
    <source>
        <dbReference type="Proteomes" id="UP000297647"/>
    </source>
</evidence>
<dbReference type="InterPro" id="IPR006640">
    <property type="entry name" value="SprT-like_domain"/>
</dbReference>
<feature type="domain" description="SprT-like" evidence="1">
    <location>
        <begin position="32"/>
        <end position="105"/>
    </location>
</feature>
<keyword evidence="3" id="KW-1185">Reference proteome</keyword>
<dbReference type="RefSeq" id="WP_135075739.1">
    <property type="nucleotide sequence ID" value="NZ_SPSB01000004.1"/>
</dbReference>
<dbReference type="OrthoDB" id="267364at2"/>
<proteinExistence type="predicted"/>
<comment type="caution">
    <text evidence="2">The sequence shown here is derived from an EMBL/GenBank/DDBJ whole genome shotgun (WGS) entry which is preliminary data.</text>
</comment>
<organism evidence="2 3">
    <name type="scientific">Algoriphagus kandeliae</name>
    <dbReference type="NCBI Taxonomy" id="2562278"/>
    <lineage>
        <taxon>Bacteria</taxon>
        <taxon>Pseudomonadati</taxon>
        <taxon>Bacteroidota</taxon>
        <taxon>Cytophagia</taxon>
        <taxon>Cytophagales</taxon>
        <taxon>Cyclobacteriaceae</taxon>
        <taxon>Algoriphagus</taxon>
    </lineage>
</organism>
<reference evidence="2 3" key="1">
    <citation type="submission" date="2019-03" db="EMBL/GenBank/DDBJ databases">
        <title>Algoriphagus sp. nov, a new strain isolated from root system soil of mangrove plant Kandelia.</title>
        <authorList>
            <person name="Yin Q."/>
            <person name="Wang K."/>
            <person name="Song Z."/>
        </authorList>
    </citation>
    <scope>NUCLEOTIDE SEQUENCE [LARGE SCALE GENOMIC DNA]</scope>
    <source>
        <strain evidence="2 3">XY-J91</strain>
    </source>
</reference>
<evidence type="ECO:0000259" key="1">
    <source>
        <dbReference type="Pfam" id="PF10263"/>
    </source>
</evidence>
<name>A0A4Y9QMS3_9BACT</name>